<evidence type="ECO:0000313" key="2">
    <source>
        <dbReference type="EMBL" id="CAI9110085.1"/>
    </source>
</evidence>
<gene>
    <name evidence="2" type="ORF">OLC1_LOCUS17831</name>
</gene>
<dbReference type="Proteomes" id="UP001161247">
    <property type="component" value="Chromosome 6"/>
</dbReference>
<keyword evidence="1" id="KW-0812">Transmembrane</keyword>
<keyword evidence="1" id="KW-1133">Transmembrane helix</keyword>
<reference evidence="2" key="1">
    <citation type="submission" date="2023-03" db="EMBL/GenBank/DDBJ databases">
        <authorList>
            <person name="Julca I."/>
        </authorList>
    </citation>
    <scope>NUCLEOTIDE SEQUENCE</scope>
</reference>
<evidence type="ECO:0000313" key="3">
    <source>
        <dbReference type="Proteomes" id="UP001161247"/>
    </source>
</evidence>
<feature type="transmembrane region" description="Helical" evidence="1">
    <location>
        <begin position="39"/>
        <end position="59"/>
    </location>
</feature>
<name>A0AAV1DQD0_OLDCO</name>
<evidence type="ECO:0000256" key="1">
    <source>
        <dbReference type="SAM" id="Phobius"/>
    </source>
</evidence>
<keyword evidence="1" id="KW-0472">Membrane</keyword>
<dbReference type="EMBL" id="OX459123">
    <property type="protein sequence ID" value="CAI9110085.1"/>
    <property type="molecule type" value="Genomic_DNA"/>
</dbReference>
<protein>
    <submittedName>
        <fullName evidence="2">OLC1v1010050C1</fullName>
    </submittedName>
</protein>
<organism evidence="2 3">
    <name type="scientific">Oldenlandia corymbosa var. corymbosa</name>
    <dbReference type="NCBI Taxonomy" id="529605"/>
    <lineage>
        <taxon>Eukaryota</taxon>
        <taxon>Viridiplantae</taxon>
        <taxon>Streptophyta</taxon>
        <taxon>Embryophyta</taxon>
        <taxon>Tracheophyta</taxon>
        <taxon>Spermatophyta</taxon>
        <taxon>Magnoliopsida</taxon>
        <taxon>eudicotyledons</taxon>
        <taxon>Gunneridae</taxon>
        <taxon>Pentapetalae</taxon>
        <taxon>asterids</taxon>
        <taxon>lamiids</taxon>
        <taxon>Gentianales</taxon>
        <taxon>Rubiaceae</taxon>
        <taxon>Rubioideae</taxon>
        <taxon>Spermacoceae</taxon>
        <taxon>Hedyotis-Oldenlandia complex</taxon>
        <taxon>Oldenlandia</taxon>
    </lineage>
</organism>
<keyword evidence="3" id="KW-1185">Reference proteome</keyword>
<proteinExistence type="predicted"/>
<sequence>MNILKKGAENLKKGVMKAKKGMDELINKARNDDDARSSLLALAICSPLPWVISYAYSAFLKMVVADDFEDDDPIVLVFFGMKKPTPSQPYFKVLLPTDDLFLIVFGWKRPQQLIKLMTPVIVDFLHRGFHSSSIGFV</sequence>
<dbReference type="AlphaFoldDB" id="A0AAV1DQD0"/>
<accession>A0AAV1DQD0</accession>